<dbReference type="InterPro" id="IPR037405">
    <property type="entry name" value="GbpR_PBP2"/>
</dbReference>
<reference evidence="6 7" key="1">
    <citation type="journal article" date="2019" name="Int. J. Syst. Evol. Microbiol.">
        <title>The Global Catalogue of Microorganisms (GCM) 10K type strain sequencing project: providing services to taxonomists for standard genome sequencing and annotation.</title>
        <authorList>
            <consortium name="The Broad Institute Genomics Platform"/>
            <consortium name="The Broad Institute Genome Sequencing Center for Infectious Disease"/>
            <person name="Wu L."/>
            <person name="Ma J."/>
        </authorList>
    </citation>
    <scope>NUCLEOTIDE SEQUENCE [LARGE SCALE GENOMIC DNA]</scope>
    <source>
        <strain evidence="6 7">JCM 15503</strain>
    </source>
</reference>
<dbReference type="Pfam" id="PF00126">
    <property type="entry name" value="HTH_1"/>
    <property type="match status" value="1"/>
</dbReference>
<dbReference type="Gene3D" id="3.40.190.10">
    <property type="entry name" value="Periplasmic binding protein-like II"/>
    <property type="match status" value="2"/>
</dbReference>
<organism evidence="6 7">
    <name type="scientific">Ideonella azotifigens</name>
    <dbReference type="NCBI Taxonomy" id="513160"/>
    <lineage>
        <taxon>Bacteria</taxon>
        <taxon>Pseudomonadati</taxon>
        <taxon>Pseudomonadota</taxon>
        <taxon>Betaproteobacteria</taxon>
        <taxon>Burkholderiales</taxon>
        <taxon>Sphaerotilaceae</taxon>
        <taxon>Ideonella</taxon>
    </lineage>
</organism>
<protein>
    <submittedName>
        <fullName evidence="6">LysR family transcriptional regulator</fullName>
    </submittedName>
</protein>
<dbReference type="SUPFAM" id="SSF46785">
    <property type="entry name" value="Winged helix' DNA-binding domain"/>
    <property type="match status" value="1"/>
</dbReference>
<keyword evidence="4" id="KW-0804">Transcription</keyword>
<dbReference type="Pfam" id="PF03466">
    <property type="entry name" value="LysR_substrate"/>
    <property type="match status" value="1"/>
</dbReference>
<dbReference type="InterPro" id="IPR036390">
    <property type="entry name" value="WH_DNA-bd_sf"/>
</dbReference>
<dbReference type="CDD" id="cd08435">
    <property type="entry name" value="PBP2_GbpR"/>
    <property type="match status" value="1"/>
</dbReference>
<proteinExistence type="inferred from homology"/>
<feature type="domain" description="HTH lysR-type" evidence="5">
    <location>
        <begin position="16"/>
        <end position="73"/>
    </location>
</feature>
<evidence type="ECO:0000256" key="1">
    <source>
        <dbReference type="ARBA" id="ARBA00009437"/>
    </source>
</evidence>
<evidence type="ECO:0000256" key="4">
    <source>
        <dbReference type="ARBA" id="ARBA00023163"/>
    </source>
</evidence>
<dbReference type="RefSeq" id="WP_141287895.1">
    <property type="nucleotide sequence ID" value="NZ_BAAAEW010000022.1"/>
</dbReference>
<dbReference type="PANTHER" id="PTHR30419">
    <property type="entry name" value="HTH-TYPE TRANSCRIPTIONAL REGULATOR YBHD"/>
    <property type="match status" value="1"/>
</dbReference>
<accession>A0ABN1K769</accession>
<comment type="caution">
    <text evidence="6">The sequence shown here is derived from an EMBL/GenBank/DDBJ whole genome shotgun (WGS) entry which is preliminary data.</text>
</comment>
<evidence type="ECO:0000256" key="3">
    <source>
        <dbReference type="ARBA" id="ARBA00023125"/>
    </source>
</evidence>
<dbReference type="PRINTS" id="PR00039">
    <property type="entry name" value="HTHLYSR"/>
</dbReference>
<dbReference type="PANTHER" id="PTHR30419:SF8">
    <property type="entry name" value="NITROGEN ASSIMILATION TRANSCRIPTIONAL ACTIVATOR-RELATED"/>
    <property type="match status" value="1"/>
</dbReference>
<sequence>MSSSTNYTHWFIRARLKTRQLLLLVAMEEEGNINRAAQVLNMTQPAASKLLKELEDMLEVQLFDRLPRGMRPTWYGETMIRHARMALANLSQAHDEIEALKAGRYGQVSVGAITSPGMSLLPPAVALVKEEHPSLRISLQIETSDVLMERLQQGKLEMVIGRLFERHDKSDLRYEALVEEPVSAVGRPGHPLLNVQRLTLRDLVGAGWIVPAAGSVLRHRFELMFQEEGLDAPVNLVETSALLFMTKMMQQSDLLAVVATDVARYYAEHGLCAVLPIQLPCKMDAFGLITRTDRLLSPAAKVMLRALKSTALAIYGTQFDLTGLE</sequence>
<dbReference type="Proteomes" id="UP001500279">
    <property type="component" value="Unassembled WGS sequence"/>
</dbReference>
<evidence type="ECO:0000313" key="7">
    <source>
        <dbReference type="Proteomes" id="UP001500279"/>
    </source>
</evidence>
<dbReference type="Gene3D" id="1.10.10.10">
    <property type="entry name" value="Winged helix-like DNA-binding domain superfamily/Winged helix DNA-binding domain"/>
    <property type="match status" value="1"/>
</dbReference>
<dbReference type="SUPFAM" id="SSF53850">
    <property type="entry name" value="Periplasmic binding protein-like II"/>
    <property type="match status" value="1"/>
</dbReference>
<evidence type="ECO:0000313" key="6">
    <source>
        <dbReference type="EMBL" id="GAA0756269.1"/>
    </source>
</evidence>
<dbReference type="InterPro" id="IPR036388">
    <property type="entry name" value="WH-like_DNA-bd_sf"/>
</dbReference>
<keyword evidence="7" id="KW-1185">Reference proteome</keyword>
<comment type="similarity">
    <text evidence="1">Belongs to the LysR transcriptional regulatory family.</text>
</comment>
<evidence type="ECO:0000259" key="5">
    <source>
        <dbReference type="PROSITE" id="PS50931"/>
    </source>
</evidence>
<dbReference type="InterPro" id="IPR000847">
    <property type="entry name" value="LysR_HTH_N"/>
</dbReference>
<evidence type="ECO:0000256" key="2">
    <source>
        <dbReference type="ARBA" id="ARBA00023015"/>
    </source>
</evidence>
<dbReference type="InterPro" id="IPR050950">
    <property type="entry name" value="HTH-type_LysR_regulators"/>
</dbReference>
<gene>
    <name evidence="6" type="ORF">GCM10009107_34590</name>
</gene>
<keyword evidence="3" id="KW-0238">DNA-binding</keyword>
<dbReference type="InterPro" id="IPR005119">
    <property type="entry name" value="LysR_subst-bd"/>
</dbReference>
<name>A0ABN1K769_9BURK</name>
<dbReference type="PROSITE" id="PS50931">
    <property type="entry name" value="HTH_LYSR"/>
    <property type="match status" value="1"/>
</dbReference>
<keyword evidence="2" id="KW-0805">Transcription regulation</keyword>
<dbReference type="EMBL" id="BAAAEW010000022">
    <property type="protein sequence ID" value="GAA0756269.1"/>
    <property type="molecule type" value="Genomic_DNA"/>
</dbReference>